<keyword evidence="2" id="KW-1185">Reference proteome</keyword>
<reference evidence="1" key="1">
    <citation type="submission" date="2022-01" db="EMBL/GenBank/DDBJ databases">
        <authorList>
            <person name="King R."/>
        </authorList>
    </citation>
    <scope>NUCLEOTIDE SEQUENCE</scope>
</reference>
<organism evidence="1 2">
    <name type="scientific">Ceutorhynchus assimilis</name>
    <name type="common">cabbage seed weevil</name>
    <dbReference type="NCBI Taxonomy" id="467358"/>
    <lineage>
        <taxon>Eukaryota</taxon>
        <taxon>Metazoa</taxon>
        <taxon>Ecdysozoa</taxon>
        <taxon>Arthropoda</taxon>
        <taxon>Hexapoda</taxon>
        <taxon>Insecta</taxon>
        <taxon>Pterygota</taxon>
        <taxon>Neoptera</taxon>
        <taxon>Endopterygota</taxon>
        <taxon>Coleoptera</taxon>
        <taxon>Polyphaga</taxon>
        <taxon>Cucujiformia</taxon>
        <taxon>Curculionidae</taxon>
        <taxon>Ceutorhynchinae</taxon>
        <taxon>Ceutorhynchus</taxon>
    </lineage>
</organism>
<accession>A0A9N9QIU1</accession>
<gene>
    <name evidence="1" type="ORF">CEUTPL_LOCUS1102</name>
</gene>
<evidence type="ECO:0000313" key="2">
    <source>
        <dbReference type="Proteomes" id="UP001152799"/>
    </source>
</evidence>
<proteinExistence type="predicted"/>
<dbReference type="OrthoDB" id="6783654at2759"/>
<name>A0A9N9QIU1_9CUCU</name>
<dbReference type="EMBL" id="OU892277">
    <property type="protein sequence ID" value="CAG9760370.1"/>
    <property type="molecule type" value="Genomic_DNA"/>
</dbReference>
<sequence>MVLVKDYRNRSKIAWTKAKLIKKTGKAKFLCELEEGNIWTRHKNQIKICQWEAESKNVLFDPNLTIFHDYDTDNFEIDKNIITNNSSLDSILSI</sequence>
<protein>
    <submittedName>
        <fullName evidence="1">Uncharacterized protein</fullName>
    </submittedName>
</protein>
<evidence type="ECO:0000313" key="1">
    <source>
        <dbReference type="EMBL" id="CAG9760370.1"/>
    </source>
</evidence>
<dbReference type="AlphaFoldDB" id="A0A9N9QIU1"/>
<dbReference type="Proteomes" id="UP001152799">
    <property type="component" value="Chromosome 1"/>
</dbReference>